<reference evidence="2" key="1">
    <citation type="submission" date="2020-10" db="EMBL/GenBank/DDBJ databases">
        <title>Microbiome of the Black Sea water column analyzed by genome centric metagenomics.</title>
        <authorList>
            <person name="Cabello-Yeves P.J."/>
            <person name="Callieri C."/>
            <person name="Picazo A."/>
            <person name="Mehrshad M."/>
            <person name="Haro-Moreno J.M."/>
            <person name="Roda-Garcia J."/>
            <person name="Dzembekova N."/>
            <person name="Slabakova V."/>
            <person name="Slabakova N."/>
            <person name="Moncheva S."/>
            <person name="Rodriguez-Valera F."/>
        </authorList>
    </citation>
    <scope>NUCLEOTIDE SEQUENCE</scope>
    <source>
        <strain evidence="2">BS307-5m-G5</strain>
    </source>
</reference>
<name>A0A937L5B9_9PROT</name>
<protein>
    <recommendedName>
        <fullName evidence="4">DUF1475 domain-containing protein</fullName>
    </recommendedName>
</protein>
<accession>A0A937L5B9</accession>
<dbReference type="EMBL" id="JADHOK010000034">
    <property type="protein sequence ID" value="MBL6761757.1"/>
    <property type="molecule type" value="Genomic_DNA"/>
</dbReference>
<proteinExistence type="predicted"/>
<evidence type="ECO:0008006" key="4">
    <source>
        <dbReference type="Google" id="ProtNLM"/>
    </source>
</evidence>
<organism evidence="2 3">
    <name type="scientific">PS1 clade bacterium</name>
    <dbReference type="NCBI Taxonomy" id="2175152"/>
    <lineage>
        <taxon>Bacteria</taxon>
        <taxon>Pseudomonadati</taxon>
        <taxon>Pseudomonadota</taxon>
        <taxon>Alphaproteobacteria</taxon>
        <taxon>PS1 clade</taxon>
    </lineage>
</organism>
<evidence type="ECO:0000313" key="2">
    <source>
        <dbReference type="EMBL" id="MBL6761757.1"/>
    </source>
</evidence>
<sequence length="104" mass="11341">MTNNKARVIQIIVAAAGILFLAMCVNAYRAVGGSGFDNVLAEPWGVVTLLDVMLGGVCMGAVIFAHEKQKRVALAWTLPIFLLGHVVSVVWVLVRFLPRMRPNH</sequence>
<keyword evidence="1" id="KW-1133">Transmembrane helix</keyword>
<gene>
    <name evidence="2" type="ORF">ISQ19_03565</name>
</gene>
<comment type="caution">
    <text evidence="2">The sequence shown here is derived from an EMBL/GenBank/DDBJ whole genome shotgun (WGS) entry which is preliminary data.</text>
</comment>
<keyword evidence="1" id="KW-0472">Membrane</keyword>
<evidence type="ECO:0000313" key="3">
    <source>
        <dbReference type="Proteomes" id="UP000785783"/>
    </source>
</evidence>
<keyword evidence="1" id="KW-0812">Transmembrane</keyword>
<feature type="transmembrane region" description="Helical" evidence="1">
    <location>
        <begin position="72"/>
        <end position="94"/>
    </location>
</feature>
<dbReference type="Proteomes" id="UP000785783">
    <property type="component" value="Unassembled WGS sequence"/>
</dbReference>
<evidence type="ECO:0000256" key="1">
    <source>
        <dbReference type="SAM" id="Phobius"/>
    </source>
</evidence>
<dbReference type="AlphaFoldDB" id="A0A937L5B9"/>
<feature type="transmembrane region" description="Helical" evidence="1">
    <location>
        <begin position="43"/>
        <end position="65"/>
    </location>
</feature>